<dbReference type="EMBL" id="CP039704">
    <property type="protein sequence ID" value="QCI79675.1"/>
    <property type="molecule type" value="Genomic_DNA"/>
</dbReference>
<dbReference type="KEGG" id="hgn:E6W36_09420"/>
<dbReference type="InterPro" id="IPR036271">
    <property type="entry name" value="Tet_transcr_reg_TetR-rel_C_sf"/>
</dbReference>
<dbReference type="Gene3D" id="1.10.10.60">
    <property type="entry name" value="Homeodomain-like"/>
    <property type="match status" value="1"/>
</dbReference>
<dbReference type="PANTHER" id="PTHR30055:SF148">
    <property type="entry name" value="TETR-FAMILY TRANSCRIPTIONAL REGULATOR"/>
    <property type="match status" value="1"/>
</dbReference>
<dbReference type="Proteomes" id="UP000298714">
    <property type="component" value="Chromosome"/>
</dbReference>
<keyword evidence="7" id="KW-1185">Reference proteome</keyword>
<evidence type="ECO:0000259" key="5">
    <source>
        <dbReference type="PROSITE" id="PS50977"/>
    </source>
</evidence>
<accession>A0A4D7C723</accession>
<evidence type="ECO:0000256" key="3">
    <source>
        <dbReference type="ARBA" id="ARBA00023163"/>
    </source>
</evidence>
<dbReference type="PANTHER" id="PTHR30055">
    <property type="entry name" value="HTH-TYPE TRANSCRIPTIONAL REGULATOR RUTR"/>
    <property type="match status" value="1"/>
</dbReference>
<keyword evidence="1" id="KW-0805">Transcription regulation</keyword>
<proteinExistence type="predicted"/>
<gene>
    <name evidence="6" type="ORF">E6W36_09420</name>
</gene>
<dbReference type="RefSeq" id="WP_222872498.1">
    <property type="nucleotide sequence ID" value="NZ_CP039704.1"/>
</dbReference>
<dbReference type="GO" id="GO:0000976">
    <property type="term" value="F:transcription cis-regulatory region binding"/>
    <property type="evidence" value="ECO:0007669"/>
    <property type="project" value="TreeGrafter"/>
</dbReference>
<dbReference type="InterPro" id="IPR011075">
    <property type="entry name" value="TetR_C"/>
</dbReference>
<dbReference type="InterPro" id="IPR009057">
    <property type="entry name" value="Homeodomain-like_sf"/>
</dbReference>
<dbReference type="SUPFAM" id="SSF48498">
    <property type="entry name" value="Tetracyclin repressor-like, C-terminal domain"/>
    <property type="match status" value="1"/>
</dbReference>
<evidence type="ECO:0000313" key="6">
    <source>
        <dbReference type="EMBL" id="QCI79675.1"/>
    </source>
</evidence>
<keyword evidence="3" id="KW-0804">Transcription</keyword>
<dbReference type="SUPFAM" id="SSF46689">
    <property type="entry name" value="Homeodomain-like"/>
    <property type="match status" value="1"/>
</dbReference>
<sequence>MLDQPSGARRKSIGRARNPESHAAILSAAQEILCEGGATAASIEAIARRSSSGKPTIYRWWHGRVELMREVYLDIADRHPWPRPGADRAHLVDLMASVVTLWAQTAAGPALCAMLIDSHDDAQARALVSGGVIVPLKGRFWAIIERAGDAGMINPAAPVDAALDVMVDSLLHALLSHHLPETPERIERLADVFWPSGRGELAGWRKVFCRHPGERRVSWHRVHRKGLRFSACDSPE</sequence>
<protein>
    <submittedName>
        <fullName evidence="6">TetR/AcrR family transcriptional regulator</fullName>
    </submittedName>
</protein>
<dbReference type="AlphaFoldDB" id="A0A4D7C723"/>
<dbReference type="Pfam" id="PF16859">
    <property type="entry name" value="TetR_C_11"/>
    <property type="match status" value="1"/>
</dbReference>
<name>A0A4D7C723_9SPHN</name>
<evidence type="ECO:0000256" key="1">
    <source>
        <dbReference type="ARBA" id="ARBA00023015"/>
    </source>
</evidence>
<keyword evidence="2 4" id="KW-0238">DNA-binding</keyword>
<feature type="DNA-binding region" description="H-T-H motif" evidence="4">
    <location>
        <begin position="42"/>
        <end position="61"/>
    </location>
</feature>
<dbReference type="GO" id="GO:0003700">
    <property type="term" value="F:DNA-binding transcription factor activity"/>
    <property type="evidence" value="ECO:0007669"/>
    <property type="project" value="TreeGrafter"/>
</dbReference>
<organism evidence="6 7">
    <name type="scientific">Hankyongella ginsenosidimutans</name>
    <dbReference type="NCBI Taxonomy" id="1763828"/>
    <lineage>
        <taxon>Bacteria</taxon>
        <taxon>Pseudomonadati</taxon>
        <taxon>Pseudomonadota</taxon>
        <taxon>Alphaproteobacteria</taxon>
        <taxon>Sphingomonadales</taxon>
        <taxon>Sphingomonadaceae</taxon>
        <taxon>Hankyongella</taxon>
    </lineage>
</organism>
<feature type="domain" description="HTH tetR-type" evidence="5">
    <location>
        <begin position="19"/>
        <end position="79"/>
    </location>
</feature>
<dbReference type="InterPro" id="IPR050109">
    <property type="entry name" value="HTH-type_TetR-like_transc_reg"/>
</dbReference>
<dbReference type="InterPro" id="IPR001647">
    <property type="entry name" value="HTH_TetR"/>
</dbReference>
<dbReference type="PROSITE" id="PS50977">
    <property type="entry name" value="HTH_TETR_2"/>
    <property type="match status" value="1"/>
</dbReference>
<evidence type="ECO:0000256" key="2">
    <source>
        <dbReference type="ARBA" id="ARBA00023125"/>
    </source>
</evidence>
<evidence type="ECO:0000256" key="4">
    <source>
        <dbReference type="PROSITE-ProRule" id="PRU00335"/>
    </source>
</evidence>
<dbReference type="Gene3D" id="1.10.357.10">
    <property type="entry name" value="Tetracycline Repressor, domain 2"/>
    <property type="match status" value="1"/>
</dbReference>
<dbReference type="Pfam" id="PF00440">
    <property type="entry name" value="TetR_N"/>
    <property type="match status" value="1"/>
</dbReference>
<evidence type="ECO:0000313" key="7">
    <source>
        <dbReference type="Proteomes" id="UP000298714"/>
    </source>
</evidence>
<reference evidence="7" key="1">
    <citation type="submission" date="2019-04" db="EMBL/GenBank/DDBJ databases">
        <title>Complete genome sequence of Sphingomonas sp. W1-2-3.</title>
        <authorList>
            <person name="Im W.T."/>
        </authorList>
    </citation>
    <scope>NUCLEOTIDE SEQUENCE [LARGE SCALE GENOMIC DNA]</scope>
    <source>
        <strain evidence="7">W1-2-3</strain>
    </source>
</reference>